<dbReference type="GO" id="GO:1903785">
    <property type="term" value="P:L-valine transmembrane transport"/>
    <property type="evidence" value="ECO:0007669"/>
    <property type="project" value="TreeGrafter"/>
</dbReference>
<comment type="similarity">
    <text evidence="2">Belongs to the AzlC family.</text>
</comment>
<evidence type="ECO:0000256" key="8">
    <source>
        <dbReference type="SAM" id="Phobius"/>
    </source>
</evidence>
<dbReference type="EMBL" id="CR543861">
    <property type="protein sequence ID" value="CAG69122.1"/>
    <property type="molecule type" value="Genomic_DNA"/>
</dbReference>
<dbReference type="HOGENOM" id="CLU_065777_0_1_6"/>
<keyword evidence="7 8" id="KW-0472">Membrane</keyword>
<evidence type="ECO:0000256" key="1">
    <source>
        <dbReference type="ARBA" id="ARBA00004651"/>
    </source>
</evidence>
<dbReference type="PANTHER" id="PTHR34979">
    <property type="entry name" value="INNER MEMBRANE PROTEIN YGAZ"/>
    <property type="match status" value="1"/>
</dbReference>
<evidence type="ECO:0000313" key="10">
    <source>
        <dbReference type="Proteomes" id="UP000000430"/>
    </source>
</evidence>
<evidence type="ECO:0000313" key="9">
    <source>
        <dbReference type="EMBL" id="CAG69122.1"/>
    </source>
</evidence>
<keyword evidence="3" id="KW-0813">Transport</keyword>
<feature type="transmembrane region" description="Helical" evidence="8">
    <location>
        <begin position="45"/>
        <end position="68"/>
    </location>
</feature>
<feature type="transmembrane region" description="Helical" evidence="8">
    <location>
        <begin position="131"/>
        <end position="154"/>
    </location>
</feature>
<dbReference type="PANTHER" id="PTHR34979:SF1">
    <property type="entry name" value="INNER MEMBRANE PROTEIN YGAZ"/>
    <property type="match status" value="1"/>
</dbReference>
<organism evidence="9 10">
    <name type="scientific">Acinetobacter baylyi (strain ATCC 33305 / BD413 / ADP1)</name>
    <dbReference type="NCBI Taxonomy" id="62977"/>
    <lineage>
        <taxon>Bacteria</taxon>
        <taxon>Pseudomonadati</taxon>
        <taxon>Pseudomonadota</taxon>
        <taxon>Gammaproteobacteria</taxon>
        <taxon>Moraxellales</taxon>
        <taxon>Moraxellaceae</taxon>
        <taxon>Acinetobacter</taxon>
    </lineage>
</organism>
<keyword evidence="5 8" id="KW-0812">Transmembrane</keyword>
<dbReference type="GO" id="GO:0005886">
    <property type="term" value="C:plasma membrane"/>
    <property type="evidence" value="ECO:0007669"/>
    <property type="project" value="UniProtKB-SubCell"/>
</dbReference>
<evidence type="ECO:0000256" key="3">
    <source>
        <dbReference type="ARBA" id="ARBA00022448"/>
    </source>
</evidence>
<comment type="subcellular location">
    <subcellularLocation>
        <location evidence="1">Cell membrane</location>
        <topology evidence="1">Multi-pass membrane protein</topology>
    </subcellularLocation>
</comment>
<evidence type="ECO:0000256" key="2">
    <source>
        <dbReference type="ARBA" id="ARBA00010735"/>
    </source>
</evidence>
<evidence type="ECO:0000256" key="6">
    <source>
        <dbReference type="ARBA" id="ARBA00022989"/>
    </source>
</evidence>
<dbReference type="Pfam" id="PF03591">
    <property type="entry name" value="AzlC"/>
    <property type="match status" value="1"/>
</dbReference>
<gene>
    <name evidence="9" type="ordered locus">ACIAD2343</name>
</gene>
<dbReference type="KEGG" id="aci:ACIAD2343"/>
<dbReference type="InterPro" id="IPR011606">
    <property type="entry name" value="Brnchd-chn_aa_trnsp_permease"/>
</dbReference>
<sequence>MIYKTFMPTQDQFHLIKAIALISIAIGIVGISLGSIAASFDLPMWIPLVLSVTVLAGAAEFTFIGMIATGANPIFAAFTGLLINLRHLPFGLSVAEFIQNNIFKYMACHVMNDESVMFGLSQSTQALKLKAYWLCGVSVAICWPIGVILGFIVGKNIPDIYSFGIDAAFPAILFALIIPMLKNRLTRNRTFLGAVFALVSFPFLPTGLPVLVSLLSLMLGKK</sequence>
<proteinExistence type="inferred from homology"/>
<dbReference type="eggNOG" id="COG1296">
    <property type="taxonomic scope" value="Bacteria"/>
</dbReference>
<feature type="transmembrane region" description="Helical" evidence="8">
    <location>
        <begin position="15"/>
        <end position="38"/>
    </location>
</feature>
<dbReference type="AlphaFoldDB" id="Q6F9Z1"/>
<name>Q6F9Z1_ACIAD</name>
<accession>Q6F9Z1</accession>
<evidence type="ECO:0000256" key="7">
    <source>
        <dbReference type="ARBA" id="ARBA00023136"/>
    </source>
</evidence>
<feature type="transmembrane region" description="Helical" evidence="8">
    <location>
        <begin position="191"/>
        <end position="219"/>
    </location>
</feature>
<reference evidence="9 10" key="1">
    <citation type="journal article" date="2004" name="Nucleic Acids Res.">
        <title>Unique features revealed by the genome sequence of Acinetobacter sp. ADP1, a versatile and naturally transformation competent bacterium.</title>
        <authorList>
            <person name="Barbe V."/>
            <person name="Vallenet D."/>
            <person name="Fonknechten N."/>
            <person name="Kreimeyer A."/>
            <person name="Oztas S."/>
            <person name="Labarre L."/>
            <person name="Cruveiller S."/>
            <person name="Robert C."/>
            <person name="Duprat S."/>
            <person name="Wincker P."/>
            <person name="Ornston L.N."/>
            <person name="Weissenbach J."/>
            <person name="Marliere P."/>
            <person name="Cohen G.N."/>
            <person name="Medigue C."/>
        </authorList>
    </citation>
    <scope>NUCLEOTIDE SEQUENCE [LARGE SCALE GENOMIC DNA]</scope>
    <source>
        <strain evidence="10">ATCC 33305 / BD413 / ADP1</strain>
    </source>
</reference>
<dbReference type="STRING" id="202950.GCA_001485005_00064"/>
<keyword evidence="6 8" id="KW-1133">Transmembrane helix</keyword>
<keyword evidence="4" id="KW-1003">Cell membrane</keyword>
<evidence type="ECO:0008006" key="11">
    <source>
        <dbReference type="Google" id="ProtNLM"/>
    </source>
</evidence>
<dbReference type="Proteomes" id="UP000000430">
    <property type="component" value="Chromosome"/>
</dbReference>
<protein>
    <recommendedName>
        <fullName evidence="11">Branched-chain amino acid permease (Azaleucine resistance)</fullName>
    </recommendedName>
</protein>
<evidence type="ECO:0000256" key="4">
    <source>
        <dbReference type="ARBA" id="ARBA00022475"/>
    </source>
</evidence>
<feature type="transmembrane region" description="Helical" evidence="8">
    <location>
        <begin position="160"/>
        <end position="179"/>
    </location>
</feature>
<evidence type="ECO:0000256" key="5">
    <source>
        <dbReference type="ARBA" id="ARBA00022692"/>
    </source>
</evidence>